<evidence type="ECO:0000313" key="2">
    <source>
        <dbReference type="Proteomes" id="UP000789375"/>
    </source>
</evidence>
<name>A0A9N9DCR7_FUNMO</name>
<dbReference type="AlphaFoldDB" id="A0A9N9DCR7"/>
<reference evidence="1" key="1">
    <citation type="submission" date="2021-06" db="EMBL/GenBank/DDBJ databases">
        <authorList>
            <person name="Kallberg Y."/>
            <person name="Tangrot J."/>
            <person name="Rosling A."/>
        </authorList>
    </citation>
    <scope>NUCLEOTIDE SEQUENCE</scope>
    <source>
        <strain evidence="1">87-6 pot B 2015</strain>
    </source>
</reference>
<dbReference type="EMBL" id="CAJVPP010003757">
    <property type="protein sequence ID" value="CAG8636544.1"/>
    <property type="molecule type" value="Genomic_DNA"/>
</dbReference>
<dbReference type="Proteomes" id="UP000789375">
    <property type="component" value="Unassembled WGS sequence"/>
</dbReference>
<gene>
    <name evidence="1" type="ORF">FMOSSE_LOCUS10768</name>
</gene>
<evidence type="ECO:0000313" key="1">
    <source>
        <dbReference type="EMBL" id="CAG8636544.1"/>
    </source>
</evidence>
<comment type="caution">
    <text evidence="1">The sequence shown here is derived from an EMBL/GenBank/DDBJ whole genome shotgun (WGS) entry which is preliminary data.</text>
</comment>
<accession>A0A9N9DCR7</accession>
<organism evidence="1 2">
    <name type="scientific">Funneliformis mosseae</name>
    <name type="common">Endomycorrhizal fungus</name>
    <name type="synonym">Glomus mosseae</name>
    <dbReference type="NCBI Taxonomy" id="27381"/>
    <lineage>
        <taxon>Eukaryota</taxon>
        <taxon>Fungi</taxon>
        <taxon>Fungi incertae sedis</taxon>
        <taxon>Mucoromycota</taxon>
        <taxon>Glomeromycotina</taxon>
        <taxon>Glomeromycetes</taxon>
        <taxon>Glomerales</taxon>
        <taxon>Glomeraceae</taxon>
        <taxon>Funneliformis</taxon>
    </lineage>
</organism>
<dbReference type="Gene3D" id="3.40.50.300">
    <property type="entry name" value="P-loop containing nucleotide triphosphate hydrolases"/>
    <property type="match status" value="1"/>
</dbReference>
<sequence>VKELQEDLYFENTHNKGIIREGLSIVADGWQGSNEIVQALNTVHRLKIQKENESDFLSEEENDKNDENDDKSESKIQKLIQKEWLGSTILVSTNIFLELILNQLCVTCHDINPSNYKTKIRTIGLKICVTKKCMLCSDESEYYNERSGDDFSKFLAGADLVGGVNTEELRSIAEDALVAACEKLQSDGQDILENYVREASQTSGEIIFNGELEGLGYRHNLVLAYYVVEKNANMKLKMENMLLFKRISTILEKYNIKLNVGVDGNLSTNKTLALLNVVNQIFADLKYKIVNNPDLSLPTPNLVSTDDNQCMRLLEFLKKTTKFKENQSLIMTIRTSYNEVFNHLKLNYTEKKIDYPKSFRACHVLLIIHNNNGFIELQRKVRIAGNLASFSDQDEKNLFKIWKQKEQKRKNNLMAIKTHNKKWDLFPYGLRIQEELIENKFEPSFALLVAAFKSSSLKCIAYRSFQKKYVNGLCTLCGYLKKHNLSDYIPNTQYHEQSTSESILKDSIIDNTLTILKTGEKKSLIYAVISILSWGLTVIFTPQKALMDDQVVYNSRGLQFVIDEAYYIVFYKGFQ</sequence>
<feature type="non-terminal residue" evidence="1">
    <location>
        <position position="575"/>
    </location>
</feature>
<proteinExistence type="predicted"/>
<keyword evidence="2" id="KW-1185">Reference proteome</keyword>
<protein>
    <submittedName>
        <fullName evidence="1">8634_t:CDS:1</fullName>
    </submittedName>
</protein>
<dbReference type="InterPro" id="IPR027417">
    <property type="entry name" value="P-loop_NTPase"/>
</dbReference>